<evidence type="ECO:0000313" key="1">
    <source>
        <dbReference type="EMBL" id="GEO18632.1"/>
    </source>
</evidence>
<dbReference type="Proteomes" id="UP000321085">
    <property type="component" value="Unassembled WGS sequence"/>
</dbReference>
<accession>A0A512C337</accession>
<proteinExistence type="predicted"/>
<gene>
    <name evidence="1" type="ORF">MAE02_63280</name>
</gene>
<reference evidence="1 2" key="1">
    <citation type="submission" date="2019-07" db="EMBL/GenBank/DDBJ databases">
        <title>Whole genome shotgun sequence of Microvirga aerophila NBRC 106136.</title>
        <authorList>
            <person name="Hosoyama A."/>
            <person name="Uohara A."/>
            <person name="Ohji S."/>
            <person name="Ichikawa N."/>
        </authorList>
    </citation>
    <scope>NUCLEOTIDE SEQUENCE [LARGE SCALE GENOMIC DNA]</scope>
    <source>
        <strain evidence="1 2">NBRC 106136</strain>
    </source>
</reference>
<sequence>MGAKLPQHHLDVRLDQLIVVNALIGLETAAITLHSNRSTRNRAGKAKLDSCREWAGIVNVRQLIVLATPSV</sequence>
<comment type="caution">
    <text evidence="1">The sequence shown here is derived from an EMBL/GenBank/DDBJ whole genome shotgun (WGS) entry which is preliminary data.</text>
</comment>
<dbReference type="RefSeq" id="WP_147023107.1">
    <property type="nucleotide sequence ID" value="NZ_BJYU01000219.1"/>
</dbReference>
<dbReference type="EMBL" id="BJYU01000219">
    <property type="protein sequence ID" value="GEO18632.1"/>
    <property type="molecule type" value="Genomic_DNA"/>
</dbReference>
<keyword evidence="2" id="KW-1185">Reference proteome</keyword>
<name>A0A512C337_9HYPH</name>
<protein>
    <recommendedName>
        <fullName evidence="3">Tn3 transposase DDE domain-containing protein</fullName>
    </recommendedName>
</protein>
<organism evidence="1 2">
    <name type="scientific">Microvirga aerophila</name>
    <dbReference type="NCBI Taxonomy" id="670291"/>
    <lineage>
        <taxon>Bacteria</taxon>
        <taxon>Pseudomonadati</taxon>
        <taxon>Pseudomonadota</taxon>
        <taxon>Alphaproteobacteria</taxon>
        <taxon>Hyphomicrobiales</taxon>
        <taxon>Methylobacteriaceae</taxon>
        <taxon>Microvirga</taxon>
    </lineage>
</organism>
<dbReference type="AlphaFoldDB" id="A0A512C337"/>
<evidence type="ECO:0000313" key="2">
    <source>
        <dbReference type="Proteomes" id="UP000321085"/>
    </source>
</evidence>
<evidence type="ECO:0008006" key="3">
    <source>
        <dbReference type="Google" id="ProtNLM"/>
    </source>
</evidence>